<evidence type="ECO:0000256" key="2">
    <source>
        <dbReference type="SAM" id="Phobius"/>
    </source>
</evidence>
<feature type="region of interest" description="Disordered" evidence="1">
    <location>
        <begin position="1"/>
        <end position="20"/>
    </location>
</feature>
<name>W4FUD0_APHAT</name>
<keyword evidence="2" id="KW-0812">Transmembrane</keyword>
<feature type="transmembrane region" description="Helical" evidence="2">
    <location>
        <begin position="46"/>
        <end position="65"/>
    </location>
</feature>
<feature type="transmembrane region" description="Helical" evidence="2">
    <location>
        <begin position="77"/>
        <end position="96"/>
    </location>
</feature>
<dbReference type="EMBL" id="KI913162">
    <property type="protein sequence ID" value="ETV71087.1"/>
    <property type="molecule type" value="Genomic_DNA"/>
</dbReference>
<organism evidence="3">
    <name type="scientific">Aphanomyces astaci</name>
    <name type="common">Crayfish plague agent</name>
    <dbReference type="NCBI Taxonomy" id="112090"/>
    <lineage>
        <taxon>Eukaryota</taxon>
        <taxon>Sar</taxon>
        <taxon>Stramenopiles</taxon>
        <taxon>Oomycota</taxon>
        <taxon>Saprolegniomycetes</taxon>
        <taxon>Saprolegniales</taxon>
        <taxon>Verrucalvaceae</taxon>
        <taxon>Aphanomyces</taxon>
    </lineage>
</organism>
<evidence type="ECO:0000256" key="1">
    <source>
        <dbReference type="SAM" id="MobiDB-lite"/>
    </source>
</evidence>
<feature type="compositionally biased region" description="Polar residues" evidence="1">
    <location>
        <begin position="1"/>
        <end position="13"/>
    </location>
</feature>
<dbReference type="VEuPathDB" id="FungiDB:H257_13492"/>
<proteinExistence type="predicted"/>
<keyword evidence="2" id="KW-0472">Membrane</keyword>
<reference evidence="3" key="1">
    <citation type="submission" date="2013-12" db="EMBL/GenBank/DDBJ databases">
        <title>The Genome Sequence of Aphanomyces astaci APO3.</title>
        <authorList>
            <consortium name="The Broad Institute Genomics Platform"/>
            <person name="Russ C."/>
            <person name="Tyler B."/>
            <person name="van West P."/>
            <person name="Dieguez-Uribeondo J."/>
            <person name="Young S.K."/>
            <person name="Zeng Q."/>
            <person name="Gargeya S."/>
            <person name="Fitzgerald M."/>
            <person name="Abouelleil A."/>
            <person name="Alvarado L."/>
            <person name="Chapman S.B."/>
            <person name="Gainer-Dewar J."/>
            <person name="Goldberg J."/>
            <person name="Griggs A."/>
            <person name="Gujja S."/>
            <person name="Hansen M."/>
            <person name="Howarth C."/>
            <person name="Imamovic A."/>
            <person name="Ireland A."/>
            <person name="Larimer J."/>
            <person name="McCowan C."/>
            <person name="Murphy C."/>
            <person name="Pearson M."/>
            <person name="Poon T.W."/>
            <person name="Priest M."/>
            <person name="Roberts A."/>
            <person name="Saif S."/>
            <person name="Shea T."/>
            <person name="Sykes S."/>
            <person name="Wortman J."/>
            <person name="Nusbaum C."/>
            <person name="Birren B."/>
        </authorList>
    </citation>
    <scope>NUCLEOTIDE SEQUENCE [LARGE SCALE GENOMIC DNA]</scope>
    <source>
        <strain evidence="3">APO3</strain>
    </source>
</reference>
<dbReference type="AlphaFoldDB" id="W4FUD0"/>
<dbReference type="RefSeq" id="XP_009839333.1">
    <property type="nucleotide sequence ID" value="XM_009841031.1"/>
</dbReference>
<sequence>MPPHHCQTSSKATSRSHETVTLLDKSNHDPTWFEAVVCPAVALPPTWLEVVGAAVGFAGVVALLSTATDQGSTSHDVTLVGNASALLGALVIVVYFEGCSTCRKWMPLFL</sequence>
<keyword evidence="2" id="KW-1133">Transmembrane helix</keyword>
<dbReference type="GeneID" id="20815488"/>
<protein>
    <submittedName>
        <fullName evidence="3">Uncharacterized protein</fullName>
    </submittedName>
</protein>
<accession>W4FUD0</accession>
<evidence type="ECO:0000313" key="3">
    <source>
        <dbReference type="EMBL" id="ETV71087.1"/>
    </source>
</evidence>
<gene>
    <name evidence="3" type="ORF">H257_13492</name>
</gene>